<feature type="transmembrane region" description="Helical" evidence="1">
    <location>
        <begin position="88"/>
        <end position="109"/>
    </location>
</feature>
<evidence type="ECO:0000256" key="1">
    <source>
        <dbReference type="SAM" id="Phobius"/>
    </source>
</evidence>
<evidence type="ECO:0000313" key="3">
    <source>
        <dbReference type="Proteomes" id="UP000031512"/>
    </source>
</evidence>
<protein>
    <submittedName>
        <fullName evidence="2">Uncharacterized protein</fullName>
    </submittedName>
</protein>
<feature type="transmembrane region" description="Helical" evidence="1">
    <location>
        <begin position="121"/>
        <end position="139"/>
    </location>
</feature>
<sequence>MEQENMEAPTAMETRFEEPQDVEKEPKVNKMLTLGTRTLSMGKDPTWGMRGLIKFIGVMIGLSTSMNLNFVFLLALMAPILIKMDAFLHIFVFIFFFFMLIPVVILLFYTPMITWLTSLGLILQGSTYLLLLLVTYTASESTGKALYFAVGGFLGFFSGLTLITSNCLVSCSPLEHHTYINFGSSLGGCLPLLFVFLFKSLLNVRRIPIETYDEILLTYATVASIVGAFSILSGILSIIYLRLQYIKDHFKTLVDTFNPKVTFGAALEVAKKHWAVSIMVVLNVLVRYLVYPSIIPNLVTASVETKLYMIAIMPLIDTVTRLSVIVINARFMAERVRSFFWLTVVNILPIVYFFFSPKYKKHTFLFNPGYNVGILVFFALLNTHVVILGRKLFLEGEKKETAIEDCKAQISAFGVISALECSAAAGGALLSSIIVGYLY</sequence>
<keyword evidence="1" id="KW-0812">Transmembrane</keyword>
<dbReference type="eggNOG" id="ENOG502QXJ4">
    <property type="taxonomic scope" value="Eukaryota"/>
</dbReference>
<name>L1LC07_THEEQ</name>
<feature type="transmembrane region" description="Helical" evidence="1">
    <location>
        <begin position="369"/>
        <end position="389"/>
    </location>
</feature>
<accession>L1LC07</accession>
<dbReference type="GeneID" id="15804405"/>
<dbReference type="VEuPathDB" id="PiroplasmaDB:BEWA_013290"/>
<organism evidence="2 3">
    <name type="scientific">Theileria equi strain WA</name>
    <dbReference type="NCBI Taxonomy" id="1537102"/>
    <lineage>
        <taxon>Eukaryota</taxon>
        <taxon>Sar</taxon>
        <taxon>Alveolata</taxon>
        <taxon>Apicomplexa</taxon>
        <taxon>Aconoidasida</taxon>
        <taxon>Piroplasmida</taxon>
        <taxon>Theileriidae</taxon>
        <taxon>Theileria</taxon>
    </lineage>
</organism>
<dbReference type="RefSeq" id="XP_004832222.1">
    <property type="nucleotide sequence ID" value="XM_004832165.1"/>
</dbReference>
<evidence type="ECO:0000313" key="2">
    <source>
        <dbReference type="EMBL" id="EKX72770.1"/>
    </source>
</evidence>
<feature type="transmembrane region" description="Helical" evidence="1">
    <location>
        <begin position="410"/>
        <end position="438"/>
    </location>
</feature>
<gene>
    <name evidence="2" type="ORF">BEWA_013290</name>
</gene>
<feature type="transmembrane region" description="Helical" evidence="1">
    <location>
        <begin position="145"/>
        <end position="167"/>
    </location>
</feature>
<comment type="caution">
    <text evidence="2">The sequence shown here is derived from an EMBL/GenBank/DDBJ whole genome shotgun (WGS) entry which is preliminary data.</text>
</comment>
<feature type="transmembrane region" description="Helical" evidence="1">
    <location>
        <begin position="274"/>
        <end position="295"/>
    </location>
</feature>
<feature type="transmembrane region" description="Helical" evidence="1">
    <location>
        <begin position="55"/>
        <end position="82"/>
    </location>
</feature>
<dbReference type="EMBL" id="ACOU01000004">
    <property type="protein sequence ID" value="EKX72770.1"/>
    <property type="molecule type" value="Genomic_DNA"/>
</dbReference>
<reference evidence="2 3" key="1">
    <citation type="journal article" date="2012" name="BMC Genomics">
        <title>Comparative genomic analysis and phylogenetic position of Theileria equi.</title>
        <authorList>
            <person name="Kappmeyer L.S."/>
            <person name="Thiagarajan M."/>
            <person name="Herndon D.R."/>
            <person name="Ramsay J.D."/>
            <person name="Caler E."/>
            <person name="Djikeng A."/>
            <person name="Gillespie J.J."/>
            <person name="Lau A.O."/>
            <person name="Roalson E.H."/>
            <person name="Silva J.C."/>
            <person name="Silva M.G."/>
            <person name="Suarez C.E."/>
            <person name="Ueti M.W."/>
            <person name="Nene V.M."/>
            <person name="Mealey R.H."/>
            <person name="Knowles D.P."/>
            <person name="Brayton K.A."/>
        </authorList>
    </citation>
    <scope>NUCLEOTIDE SEQUENCE [LARGE SCALE GENOMIC DNA]</scope>
    <source>
        <strain evidence="2 3">WA</strain>
    </source>
</reference>
<proteinExistence type="predicted"/>
<feature type="transmembrane region" description="Helical" evidence="1">
    <location>
        <begin position="307"/>
        <end position="327"/>
    </location>
</feature>
<dbReference type="KEGG" id="beq:BEWA_013290"/>
<dbReference type="Proteomes" id="UP000031512">
    <property type="component" value="Unassembled WGS sequence"/>
</dbReference>
<dbReference type="AlphaFoldDB" id="L1LC07"/>
<feature type="transmembrane region" description="Helical" evidence="1">
    <location>
        <begin position="179"/>
        <end position="198"/>
    </location>
</feature>
<keyword evidence="3" id="KW-1185">Reference proteome</keyword>
<keyword evidence="1" id="KW-1133">Transmembrane helix</keyword>
<feature type="transmembrane region" description="Helical" evidence="1">
    <location>
        <begin position="218"/>
        <end position="241"/>
    </location>
</feature>
<feature type="transmembrane region" description="Helical" evidence="1">
    <location>
        <begin position="339"/>
        <end position="357"/>
    </location>
</feature>
<keyword evidence="1" id="KW-0472">Membrane</keyword>